<feature type="domain" description="Fe/B12 periplasmic-binding" evidence="6">
    <location>
        <begin position="32"/>
        <end position="292"/>
    </location>
</feature>
<evidence type="ECO:0000256" key="1">
    <source>
        <dbReference type="ARBA" id="ARBA00004196"/>
    </source>
</evidence>
<proteinExistence type="inferred from homology"/>
<comment type="caution">
    <text evidence="7">The sequence shown here is derived from an EMBL/GenBank/DDBJ whole genome shotgun (WGS) entry which is preliminary data.</text>
</comment>
<evidence type="ECO:0000313" key="7">
    <source>
        <dbReference type="EMBL" id="GGE56485.1"/>
    </source>
</evidence>
<dbReference type="GO" id="GO:0030288">
    <property type="term" value="C:outer membrane-bounded periplasmic space"/>
    <property type="evidence" value="ECO:0007669"/>
    <property type="project" value="TreeGrafter"/>
</dbReference>
<keyword evidence="3" id="KW-0813">Transport</keyword>
<accession>A0A8J2YNM3</accession>
<evidence type="ECO:0000256" key="2">
    <source>
        <dbReference type="ARBA" id="ARBA00008814"/>
    </source>
</evidence>
<keyword evidence="4" id="KW-0732">Signal</keyword>
<dbReference type="PANTHER" id="PTHR30532">
    <property type="entry name" value="IRON III DICITRATE-BINDING PERIPLASMIC PROTEIN"/>
    <property type="match status" value="1"/>
</dbReference>
<dbReference type="Pfam" id="PF01497">
    <property type="entry name" value="Peripla_BP_2"/>
    <property type="match status" value="1"/>
</dbReference>
<sequence>MAVKQDDGDKSKSAGSGIVQKGDVPVSGHPKKIAITDFRFADSLLALGIKPYAMASYLGSTKLEWLDDKALNGVVNLGEQGNPEAVVDANPDLIIAWENQIDQYDNYSKIAPTLVIGESPDWKADFRQFAKILGKEKEAKQFLAQYDDKAKTARQRLAPKIGSDTTAVSMRIVGKEFRIYGDDQKLGRILYHDLKFKAPDKVKAIQRREAISMEALPQFDADYLFVEVGAPNIGGDKEAEQKFDELEQSPIWKNLKAVKNKHVILVPYWTDLDFPQVNVQSMNMVVKKVTSM</sequence>
<dbReference type="EMBL" id="BMIR01000035">
    <property type="protein sequence ID" value="GGE56485.1"/>
    <property type="molecule type" value="Genomic_DNA"/>
</dbReference>
<gene>
    <name evidence="7" type="ORF">GCM10011391_39220</name>
</gene>
<dbReference type="GO" id="GO:1901678">
    <property type="term" value="P:iron coordination entity transport"/>
    <property type="evidence" value="ECO:0007669"/>
    <property type="project" value="UniProtKB-ARBA"/>
</dbReference>
<feature type="region of interest" description="Disordered" evidence="5">
    <location>
        <begin position="1"/>
        <end position="23"/>
    </location>
</feature>
<reference evidence="7" key="2">
    <citation type="submission" date="2020-09" db="EMBL/GenBank/DDBJ databases">
        <authorList>
            <person name="Sun Q."/>
            <person name="Zhou Y."/>
        </authorList>
    </citation>
    <scope>NUCLEOTIDE SEQUENCE</scope>
    <source>
        <strain evidence="7">CGMCC 1.15371</strain>
    </source>
</reference>
<evidence type="ECO:0000256" key="4">
    <source>
        <dbReference type="ARBA" id="ARBA00022729"/>
    </source>
</evidence>
<dbReference type="SUPFAM" id="SSF53807">
    <property type="entry name" value="Helical backbone' metal receptor"/>
    <property type="match status" value="1"/>
</dbReference>
<evidence type="ECO:0000256" key="5">
    <source>
        <dbReference type="SAM" id="MobiDB-lite"/>
    </source>
</evidence>
<dbReference type="Gene3D" id="3.40.50.1980">
    <property type="entry name" value="Nitrogenase molybdenum iron protein domain"/>
    <property type="match status" value="2"/>
</dbReference>
<comment type="similarity">
    <text evidence="2">Belongs to the bacterial solute-binding protein 8 family.</text>
</comment>
<dbReference type="InterPro" id="IPR002491">
    <property type="entry name" value="ABC_transptr_periplasmic_BD"/>
</dbReference>
<keyword evidence="8" id="KW-1185">Reference proteome</keyword>
<evidence type="ECO:0000313" key="8">
    <source>
        <dbReference type="Proteomes" id="UP000628775"/>
    </source>
</evidence>
<dbReference type="AlphaFoldDB" id="A0A8J2YNM3"/>
<evidence type="ECO:0000259" key="6">
    <source>
        <dbReference type="PROSITE" id="PS50983"/>
    </source>
</evidence>
<dbReference type="PANTHER" id="PTHR30532:SF26">
    <property type="entry name" value="IRON(3+)-HYDROXAMATE-BINDING PROTEIN FHUD"/>
    <property type="match status" value="1"/>
</dbReference>
<protein>
    <recommendedName>
        <fullName evidence="6">Fe/B12 periplasmic-binding domain-containing protein</fullName>
    </recommendedName>
</protein>
<organism evidence="7 8">
    <name type="scientific">Pullulanibacillus camelliae</name>
    <dbReference type="NCBI Taxonomy" id="1707096"/>
    <lineage>
        <taxon>Bacteria</taxon>
        <taxon>Bacillati</taxon>
        <taxon>Bacillota</taxon>
        <taxon>Bacilli</taxon>
        <taxon>Bacillales</taxon>
        <taxon>Sporolactobacillaceae</taxon>
        <taxon>Pullulanibacillus</taxon>
    </lineage>
</organism>
<feature type="compositionally biased region" description="Basic and acidic residues" evidence="5">
    <location>
        <begin position="1"/>
        <end position="12"/>
    </location>
</feature>
<name>A0A8J2YNM3_9BACL</name>
<dbReference type="Proteomes" id="UP000628775">
    <property type="component" value="Unassembled WGS sequence"/>
</dbReference>
<dbReference type="PROSITE" id="PS50983">
    <property type="entry name" value="FE_B12_PBP"/>
    <property type="match status" value="1"/>
</dbReference>
<reference evidence="7" key="1">
    <citation type="journal article" date="2014" name="Int. J. Syst. Evol. Microbiol.">
        <title>Complete genome sequence of Corynebacterium casei LMG S-19264T (=DSM 44701T), isolated from a smear-ripened cheese.</title>
        <authorList>
            <consortium name="US DOE Joint Genome Institute (JGI-PGF)"/>
            <person name="Walter F."/>
            <person name="Albersmeier A."/>
            <person name="Kalinowski J."/>
            <person name="Ruckert C."/>
        </authorList>
    </citation>
    <scope>NUCLEOTIDE SEQUENCE</scope>
    <source>
        <strain evidence="7">CGMCC 1.15371</strain>
    </source>
</reference>
<evidence type="ECO:0000256" key="3">
    <source>
        <dbReference type="ARBA" id="ARBA00022448"/>
    </source>
</evidence>
<dbReference type="InterPro" id="IPR051313">
    <property type="entry name" value="Bact_iron-sidero_bind"/>
</dbReference>
<comment type="subcellular location">
    <subcellularLocation>
        <location evidence="1">Cell envelope</location>
    </subcellularLocation>
</comment>